<name>A0A2M7Z2T8_9BACT</name>
<dbReference type="PANTHER" id="PTHR38471">
    <property type="entry name" value="FOUR HELIX BUNDLE PROTEIN"/>
    <property type="match status" value="1"/>
</dbReference>
<gene>
    <name evidence="1" type="ORF">CO146_02495</name>
</gene>
<dbReference type="EMBL" id="PFVS01000100">
    <property type="protein sequence ID" value="PJA82748.1"/>
    <property type="molecule type" value="Genomic_DNA"/>
</dbReference>
<comment type="caution">
    <text evidence="1">The sequence shown here is derived from an EMBL/GenBank/DDBJ whole genome shotgun (WGS) entry which is preliminary data.</text>
</comment>
<dbReference type="Proteomes" id="UP000230178">
    <property type="component" value="Unassembled WGS sequence"/>
</dbReference>
<dbReference type="InterPro" id="IPR036583">
    <property type="entry name" value="23S_rRNA_IVS_sf"/>
</dbReference>
<dbReference type="PANTHER" id="PTHR38471:SF2">
    <property type="entry name" value="FOUR HELIX BUNDLE PROTEIN"/>
    <property type="match status" value="1"/>
</dbReference>
<dbReference type="AlphaFoldDB" id="A0A2M7Z2T8"/>
<sequence>MRVEDLEVYQKLFKLALKIHELTMTFPKFELYELGSQLRRSSNAAPANLAEGFGSKHTNIYLESISRSQGEIRETKHHLRIAYEKQYIPKEKLDYFINEYEECSKMLYGLEKSLEAKKQK</sequence>
<dbReference type="SUPFAM" id="SSF158446">
    <property type="entry name" value="IVS-encoded protein-like"/>
    <property type="match status" value="1"/>
</dbReference>
<protein>
    <submittedName>
        <fullName evidence="1">Four helix bundle protein</fullName>
    </submittedName>
</protein>
<evidence type="ECO:0000313" key="2">
    <source>
        <dbReference type="Proteomes" id="UP000230178"/>
    </source>
</evidence>
<reference evidence="2" key="1">
    <citation type="submission" date="2017-09" db="EMBL/GenBank/DDBJ databases">
        <title>Depth-based differentiation of microbial function through sediment-hosted aquifers and enrichment of novel symbionts in the deep terrestrial subsurface.</title>
        <authorList>
            <person name="Probst A.J."/>
            <person name="Ladd B."/>
            <person name="Jarett J.K."/>
            <person name="Geller-Mcgrath D.E."/>
            <person name="Sieber C.M.K."/>
            <person name="Emerson J.B."/>
            <person name="Anantharaman K."/>
            <person name="Thomas B.C."/>
            <person name="Malmstrom R."/>
            <person name="Stieglmeier M."/>
            <person name="Klingl A."/>
            <person name="Woyke T."/>
            <person name="Ryan C.M."/>
            <person name="Banfield J.F."/>
        </authorList>
    </citation>
    <scope>NUCLEOTIDE SEQUENCE [LARGE SCALE GENOMIC DNA]</scope>
</reference>
<dbReference type="NCBIfam" id="TIGR02436">
    <property type="entry name" value="four helix bundle protein"/>
    <property type="match status" value="1"/>
</dbReference>
<accession>A0A2M7Z2T8</accession>
<dbReference type="CDD" id="cd16377">
    <property type="entry name" value="23S_rRNA_IVP_like"/>
    <property type="match status" value="1"/>
</dbReference>
<dbReference type="InterPro" id="IPR012657">
    <property type="entry name" value="23S_rRNA-intervening_sequence"/>
</dbReference>
<organism evidence="1 2">
    <name type="scientific">Candidatus Nealsonbacteria bacterium CG_4_9_14_3_um_filter_37_29</name>
    <dbReference type="NCBI Taxonomy" id="1974696"/>
    <lineage>
        <taxon>Bacteria</taxon>
        <taxon>Candidatus Nealsoniibacteriota</taxon>
    </lineage>
</organism>
<dbReference type="Pfam" id="PF05635">
    <property type="entry name" value="23S_rRNA_IVP"/>
    <property type="match status" value="1"/>
</dbReference>
<evidence type="ECO:0000313" key="1">
    <source>
        <dbReference type="EMBL" id="PJA82748.1"/>
    </source>
</evidence>
<proteinExistence type="predicted"/>
<dbReference type="Gene3D" id="1.20.1440.60">
    <property type="entry name" value="23S rRNA-intervening sequence"/>
    <property type="match status" value="1"/>
</dbReference>